<dbReference type="KEGG" id="csx:CSING_00860"/>
<dbReference type="AlphaFoldDB" id="A0A0B6EMI8"/>
<dbReference type="OrthoDB" id="8969999at2"/>
<dbReference type="EMBL" id="CP010827">
    <property type="protein sequence ID" value="AJI77737.1"/>
    <property type="molecule type" value="Genomic_DNA"/>
</dbReference>
<organism evidence="1 2">
    <name type="scientific">Corynebacterium singulare</name>
    <dbReference type="NCBI Taxonomy" id="161899"/>
    <lineage>
        <taxon>Bacteria</taxon>
        <taxon>Bacillati</taxon>
        <taxon>Actinomycetota</taxon>
        <taxon>Actinomycetes</taxon>
        <taxon>Mycobacteriales</taxon>
        <taxon>Corynebacteriaceae</taxon>
        <taxon>Corynebacterium</taxon>
    </lineage>
</organism>
<sequence>MATLTIRMDDNDAELVRNLAAFEGRTISDFARAALLERVEDYYDLQELRAAMAEDSGERFSLDEVLEDL</sequence>
<dbReference type="NCBIfam" id="NF046040">
    <property type="entry name" value="RelB_antitoxin"/>
    <property type="match status" value="1"/>
</dbReference>
<reference evidence="1 2" key="1">
    <citation type="journal article" date="2015" name="Genome Announc.">
        <title>Complete Genome Sequence and Annotation of Corynebacterium singulare DSM 44357, Isolated from a Human Semen Specimen.</title>
        <authorList>
            <person name="Merten M."/>
            <person name="Brinkrolf K."/>
            <person name="Albersmeier A."/>
            <person name="Kutter Y."/>
            <person name="Ruckert C."/>
            <person name="Tauch A."/>
        </authorList>
    </citation>
    <scope>NUCLEOTIDE SEQUENCE [LARGE SCALE GENOMIC DNA]</scope>
    <source>
        <strain evidence="1">IBS B52218</strain>
    </source>
</reference>
<dbReference type="RefSeq" id="WP_042528872.1">
    <property type="nucleotide sequence ID" value="NZ_CP010827.1"/>
</dbReference>
<dbReference type="Proteomes" id="UP000031890">
    <property type="component" value="Chromosome"/>
</dbReference>
<dbReference type="InterPro" id="IPR010985">
    <property type="entry name" value="Ribbon_hlx_hlx"/>
</dbReference>
<dbReference type="GO" id="GO:0006355">
    <property type="term" value="P:regulation of DNA-templated transcription"/>
    <property type="evidence" value="ECO:0007669"/>
    <property type="project" value="InterPro"/>
</dbReference>
<dbReference type="STRING" id="161899.CSING_00860"/>
<gene>
    <name evidence="1" type="ORF">CSING_00860</name>
</gene>
<evidence type="ECO:0000313" key="2">
    <source>
        <dbReference type="Proteomes" id="UP000031890"/>
    </source>
</evidence>
<name>A0A0B6EMI8_9CORY</name>
<dbReference type="SUPFAM" id="SSF47598">
    <property type="entry name" value="Ribbon-helix-helix"/>
    <property type="match status" value="1"/>
</dbReference>
<proteinExistence type="predicted"/>
<evidence type="ECO:0000313" key="1">
    <source>
        <dbReference type="EMBL" id="AJI77737.1"/>
    </source>
</evidence>
<dbReference type="HOGENOM" id="CLU_155311_8_2_11"/>
<accession>A0A0B6EMI8</accession>
<dbReference type="InterPro" id="IPR046257">
    <property type="entry name" value="DUF6290"/>
</dbReference>
<protein>
    <submittedName>
        <fullName evidence="1">Ribbon-helix-helix protein, copG family</fullName>
    </submittedName>
</protein>
<dbReference type="Pfam" id="PF19807">
    <property type="entry name" value="DUF6290"/>
    <property type="match status" value="1"/>
</dbReference>